<dbReference type="InterPro" id="IPR011335">
    <property type="entry name" value="Restrct_endonuc-II-like"/>
</dbReference>
<dbReference type="InterPro" id="IPR011856">
    <property type="entry name" value="tRNA_endonuc-like_dom_sf"/>
</dbReference>
<dbReference type="EMBL" id="AABEKY010000008">
    <property type="protein sequence ID" value="EAG9388445.1"/>
    <property type="molecule type" value="Genomic_DNA"/>
</dbReference>
<dbReference type="Pfam" id="PF14338">
    <property type="entry name" value="Mrr_N"/>
    <property type="match status" value="1"/>
</dbReference>
<dbReference type="RefSeq" id="WP_003743528.1">
    <property type="nucleotide sequence ID" value="NZ_BBRP01000004.1"/>
</dbReference>
<dbReference type="PANTHER" id="PTHR30015">
    <property type="entry name" value="MRR RESTRICTION SYSTEM PROTEIN"/>
    <property type="match status" value="1"/>
</dbReference>
<dbReference type="InterPro" id="IPR025745">
    <property type="entry name" value="Mrr-like_N_dom"/>
</dbReference>
<proteinExistence type="predicted"/>
<dbReference type="InterPro" id="IPR007560">
    <property type="entry name" value="Restrct_endonuc_IV_Mrr"/>
</dbReference>
<evidence type="ECO:0000313" key="1">
    <source>
        <dbReference type="EMBL" id="EAG9388445.1"/>
    </source>
</evidence>
<dbReference type="GO" id="GO:0009307">
    <property type="term" value="P:DNA restriction-modification system"/>
    <property type="evidence" value="ECO:0007669"/>
    <property type="project" value="InterPro"/>
</dbReference>
<dbReference type="GO" id="GO:0015666">
    <property type="term" value="F:restriction endodeoxyribonuclease activity"/>
    <property type="evidence" value="ECO:0007669"/>
    <property type="project" value="TreeGrafter"/>
</dbReference>
<accession>A0A3D7VK70</accession>
<keyword evidence="1" id="KW-0540">Nuclease</keyword>
<dbReference type="SUPFAM" id="SSF52980">
    <property type="entry name" value="Restriction endonuclease-like"/>
    <property type="match status" value="1"/>
</dbReference>
<gene>
    <name evidence="1" type="ORF">CW845_13185</name>
</gene>
<dbReference type="AlphaFoldDB" id="A0A3D7VK70"/>
<organism evidence="1 2">
    <name type="scientific">Listeria monocytogenes</name>
    <dbReference type="NCBI Taxonomy" id="1639"/>
    <lineage>
        <taxon>Bacteria</taxon>
        <taxon>Bacillati</taxon>
        <taxon>Bacillota</taxon>
        <taxon>Bacilli</taxon>
        <taxon>Bacillales</taxon>
        <taxon>Listeriaceae</taxon>
        <taxon>Listeria</taxon>
    </lineage>
</organism>
<protein>
    <submittedName>
        <fullName evidence="1">Restriction endonuclease</fullName>
    </submittedName>
</protein>
<sequence length="319" mass="36171">MNKDWTKLKQSANGLPTFDSIIPYILEVLKNDEEATIHTIRNRVYKHLNIPEDIKLVTYPETNDFILANRFSFALSELYKAGALCRPKRGIYQITTSGKKLLKINGDKLTKKMLEEEPDYINYIKELAIRNQRKGISTSVSEDIEKENPKKEVGSIIDNMNNEVSIELLDKIRNSDPYFFEQLVVDLLSRMGYSGEGGSAKVTSRSNDGGIDGIINQDPLGTSTVYLQAKRYKEDNRINRSDIQSFYGALASVRADRGVFITTSSYTSGAKEFAVNQGIVLIDGIQLTELMLKYKVGVEAENQYTIFRIDNDYFELNNI</sequence>
<name>A0A3D7VK70_LISMN</name>
<dbReference type="Gene3D" id="3.40.1350.10">
    <property type="match status" value="1"/>
</dbReference>
<keyword evidence="1" id="KW-0255">Endonuclease</keyword>
<dbReference type="REBASE" id="477703">
    <property type="entry name" value="LmoLM18MrrP"/>
</dbReference>
<dbReference type="PANTHER" id="PTHR30015:SF7">
    <property type="entry name" value="TYPE IV METHYL-DIRECTED RESTRICTION ENZYME ECOKMRR"/>
    <property type="match status" value="1"/>
</dbReference>
<keyword evidence="1" id="KW-0378">Hydrolase</keyword>
<dbReference type="GO" id="GO:0003677">
    <property type="term" value="F:DNA binding"/>
    <property type="evidence" value="ECO:0007669"/>
    <property type="project" value="InterPro"/>
</dbReference>
<dbReference type="Pfam" id="PF04471">
    <property type="entry name" value="Mrr_cat"/>
    <property type="match status" value="1"/>
</dbReference>
<evidence type="ECO:0000313" key="2">
    <source>
        <dbReference type="Proteomes" id="UP000522199"/>
    </source>
</evidence>
<reference evidence="1 2" key="1">
    <citation type="submission" date="2019-04" db="EMBL/GenBank/DDBJ databases">
        <authorList>
            <consortium name="GenomeTrakr network: Whole genome sequencing for foodborne pathogen traceback"/>
        </authorList>
    </citation>
    <scope>NUCLEOTIDE SEQUENCE [LARGE SCALE GENOMIC DNA]</scope>
    <source>
        <strain evidence="1 2">CFSAN072474</strain>
    </source>
</reference>
<comment type="caution">
    <text evidence="1">The sequence shown here is derived from an EMBL/GenBank/DDBJ whole genome shotgun (WGS) entry which is preliminary data.</text>
</comment>
<dbReference type="InterPro" id="IPR052906">
    <property type="entry name" value="Type_IV_Methyl-Rstrct_Enzyme"/>
</dbReference>
<dbReference type="Proteomes" id="UP000522199">
    <property type="component" value="Unassembled WGS sequence"/>
</dbReference>